<gene>
    <name evidence="2" type="ORF">D5H75_02665</name>
</gene>
<evidence type="ECO:0000313" key="3">
    <source>
        <dbReference type="Proteomes" id="UP000265768"/>
    </source>
</evidence>
<keyword evidence="2" id="KW-0378">Hydrolase</keyword>
<sequence>MCHDTDSRPPAAPVVTGGVAAHGPLEIGAADGNRFRAYRAQPAVPNGRNVLLLPDVRGFHPFYASLAQRFAEAGFHTLVMDYYGRSAGAGERDESFDGYAHLPLLEPHHVETDAAAAAEAIRAWHPGPLFSVGFCLGGGYSWRLGAAGLGLSGSVGFYGPPRFLGDRTAEPSAPLLMLLAGDDVATTPEEYAELTATFDRAGKDYEAHVYEGAPHSFFDDSYDRWQEACADAWHRVLDFTARHAGQAGA</sequence>
<dbReference type="GO" id="GO:0016787">
    <property type="term" value="F:hydrolase activity"/>
    <property type="evidence" value="ECO:0007669"/>
    <property type="project" value="UniProtKB-KW"/>
</dbReference>
<dbReference type="InterPro" id="IPR002925">
    <property type="entry name" value="Dienelactn_hydro"/>
</dbReference>
<dbReference type="AlphaFoldDB" id="A0A3A4AZA0"/>
<feature type="domain" description="Dienelactone hydrolase" evidence="1">
    <location>
        <begin position="35"/>
        <end position="242"/>
    </location>
</feature>
<dbReference type="PANTHER" id="PTHR46623:SF6">
    <property type="entry name" value="ALPHA_BETA-HYDROLASES SUPERFAMILY PROTEIN"/>
    <property type="match status" value="1"/>
</dbReference>
<dbReference type="OrthoDB" id="188362at2"/>
<dbReference type="InterPro" id="IPR029058">
    <property type="entry name" value="AB_hydrolase_fold"/>
</dbReference>
<dbReference type="PANTHER" id="PTHR46623">
    <property type="entry name" value="CARBOXYMETHYLENEBUTENOLIDASE-RELATED"/>
    <property type="match status" value="1"/>
</dbReference>
<dbReference type="Gene3D" id="3.40.50.1820">
    <property type="entry name" value="alpha/beta hydrolase"/>
    <property type="match status" value="1"/>
</dbReference>
<reference evidence="2 3" key="1">
    <citation type="submission" date="2018-09" db="EMBL/GenBank/DDBJ databases">
        <title>YIM 75507 draft genome.</title>
        <authorList>
            <person name="Tang S."/>
            <person name="Feng Y."/>
        </authorList>
    </citation>
    <scope>NUCLEOTIDE SEQUENCE [LARGE SCALE GENOMIC DNA]</scope>
    <source>
        <strain evidence="2 3">YIM 75507</strain>
    </source>
</reference>
<organism evidence="2 3">
    <name type="scientific">Bailinhaonella thermotolerans</name>
    <dbReference type="NCBI Taxonomy" id="1070861"/>
    <lineage>
        <taxon>Bacteria</taxon>
        <taxon>Bacillati</taxon>
        <taxon>Actinomycetota</taxon>
        <taxon>Actinomycetes</taxon>
        <taxon>Streptosporangiales</taxon>
        <taxon>Streptosporangiaceae</taxon>
        <taxon>Bailinhaonella</taxon>
    </lineage>
</organism>
<accession>A0A3A4AZA0</accession>
<dbReference type="InterPro" id="IPR051049">
    <property type="entry name" value="Dienelactone_hydrolase-like"/>
</dbReference>
<protein>
    <submittedName>
        <fullName evidence="2">Dienelactone hydrolase family protein</fullName>
    </submittedName>
</protein>
<dbReference type="SUPFAM" id="SSF53474">
    <property type="entry name" value="alpha/beta-Hydrolases"/>
    <property type="match status" value="1"/>
</dbReference>
<evidence type="ECO:0000259" key="1">
    <source>
        <dbReference type="Pfam" id="PF01738"/>
    </source>
</evidence>
<evidence type="ECO:0000313" key="2">
    <source>
        <dbReference type="EMBL" id="RJL35707.1"/>
    </source>
</evidence>
<dbReference type="RefSeq" id="WP_119924680.1">
    <property type="nucleotide sequence ID" value="NZ_QZEY01000001.1"/>
</dbReference>
<comment type="caution">
    <text evidence="2">The sequence shown here is derived from an EMBL/GenBank/DDBJ whole genome shotgun (WGS) entry which is preliminary data.</text>
</comment>
<dbReference type="Proteomes" id="UP000265768">
    <property type="component" value="Unassembled WGS sequence"/>
</dbReference>
<proteinExistence type="predicted"/>
<dbReference type="EMBL" id="QZEY01000001">
    <property type="protein sequence ID" value="RJL35707.1"/>
    <property type="molecule type" value="Genomic_DNA"/>
</dbReference>
<name>A0A3A4AZA0_9ACTN</name>
<dbReference type="Pfam" id="PF01738">
    <property type="entry name" value="DLH"/>
    <property type="match status" value="1"/>
</dbReference>
<keyword evidence="3" id="KW-1185">Reference proteome</keyword>